<keyword evidence="7" id="KW-1133">Transmembrane helix</keyword>
<evidence type="ECO:0000256" key="1">
    <source>
        <dbReference type="ARBA" id="ARBA00001913"/>
    </source>
</evidence>
<evidence type="ECO:0000313" key="10">
    <source>
        <dbReference type="Proteomes" id="UP000837857"/>
    </source>
</evidence>
<dbReference type="PANTHER" id="PTHR19277:SF125">
    <property type="entry name" value="B6"/>
    <property type="match status" value="1"/>
</dbReference>
<evidence type="ECO:0000256" key="2">
    <source>
        <dbReference type="ARBA" id="ARBA00022723"/>
    </source>
</evidence>
<evidence type="ECO:0000256" key="3">
    <source>
        <dbReference type="ARBA" id="ARBA00022837"/>
    </source>
</evidence>
<keyword evidence="2" id="KW-0479">Metal-binding</keyword>
<feature type="transmembrane region" description="Helical" evidence="7">
    <location>
        <begin position="21"/>
        <end position="39"/>
    </location>
</feature>
<keyword evidence="10" id="KW-1185">Reference proteome</keyword>
<reference evidence="9" key="1">
    <citation type="submission" date="2022-03" db="EMBL/GenBank/DDBJ databases">
        <authorList>
            <person name="Martin H S."/>
        </authorList>
    </citation>
    <scope>NUCLEOTIDE SEQUENCE</scope>
</reference>
<dbReference type="InterPro" id="IPR051360">
    <property type="entry name" value="Neuronal_Pentraxin_Related"/>
</dbReference>
<evidence type="ECO:0000259" key="8">
    <source>
        <dbReference type="SMART" id="SM00159"/>
    </source>
</evidence>
<keyword evidence="7" id="KW-0812">Transmembrane</keyword>
<evidence type="ECO:0000256" key="4">
    <source>
        <dbReference type="ARBA" id="ARBA00023157"/>
    </source>
</evidence>
<evidence type="ECO:0000256" key="5">
    <source>
        <dbReference type="ARBA" id="ARBA00023180"/>
    </source>
</evidence>
<dbReference type="Gene3D" id="2.60.120.200">
    <property type="match status" value="1"/>
</dbReference>
<gene>
    <name evidence="9" type="ORF">IPOD504_LOCUS829</name>
</gene>
<sequence>MSENRKDRATRSRYCKKQGSFGKMSWSVMVTVISIFASGHSINRPVYKIVLTQKGFSQFIQYDIDTPPIREFTFCTWIRLYELENEQGLFSYVVNGNRVIRLWLDSGGHFIKVSINEKTPSIISVDIARDTWRHICLSYQSDYGAWALYFDGRLVNCETMQSLYDFVLPGGGSVIIGYGSSNVIPSGLEGEVFGANMLLSSTIERNHTLKKDPLYEQKRFVQNRTDPKGNIAVGGMKTKSKRKPASVRPIAKSRERSVATILGASGMVVAGRGGVVTTDRRPLSAPVASERAPASTTRPT</sequence>
<dbReference type="Pfam" id="PF13385">
    <property type="entry name" value="Laminin_G_3"/>
    <property type="match status" value="1"/>
</dbReference>
<keyword evidence="3" id="KW-0106">Calcium</keyword>
<keyword evidence="5" id="KW-0325">Glycoprotein</keyword>
<dbReference type="SMART" id="SM00159">
    <property type="entry name" value="PTX"/>
    <property type="match status" value="1"/>
</dbReference>
<organism evidence="9 10">
    <name type="scientific">Iphiclides podalirius</name>
    <name type="common">scarce swallowtail</name>
    <dbReference type="NCBI Taxonomy" id="110791"/>
    <lineage>
        <taxon>Eukaryota</taxon>
        <taxon>Metazoa</taxon>
        <taxon>Ecdysozoa</taxon>
        <taxon>Arthropoda</taxon>
        <taxon>Hexapoda</taxon>
        <taxon>Insecta</taxon>
        <taxon>Pterygota</taxon>
        <taxon>Neoptera</taxon>
        <taxon>Endopterygota</taxon>
        <taxon>Lepidoptera</taxon>
        <taxon>Glossata</taxon>
        <taxon>Ditrysia</taxon>
        <taxon>Papilionoidea</taxon>
        <taxon>Papilionidae</taxon>
        <taxon>Papilioninae</taxon>
        <taxon>Iphiclides</taxon>
    </lineage>
</organism>
<accession>A0ABN8HRK9</accession>
<dbReference type="Proteomes" id="UP000837857">
    <property type="component" value="Chromosome 1"/>
</dbReference>
<dbReference type="InterPro" id="IPR001759">
    <property type="entry name" value="PTX_dom"/>
</dbReference>
<evidence type="ECO:0000256" key="6">
    <source>
        <dbReference type="SAM" id="MobiDB-lite"/>
    </source>
</evidence>
<keyword evidence="4" id="KW-1015">Disulfide bond</keyword>
<dbReference type="InterPro" id="IPR013320">
    <property type="entry name" value="ConA-like_dom_sf"/>
</dbReference>
<feature type="region of interest" description="Disordered" evidence="6">
    <location>
        <begin position="277"/>
        <end position="300"/>
    </location>
</feature>
<comment type="cofactor">
    <cofactor evidence="1">
        <name>Ca(2+)</name>
        <dbReference type="ChEBI" id="CHEBI:29108"/>
    </cofactor>
</comment>
<feature type="domain" description="Pentraxin (PTX)" evidence="8">
    <location>
        <begin position="43"/>
        <end position="244"/>
    </location>
</feature>
<feature type="non-terminal residue" evidence="9">
    <location>
        <position position="1"/>
    </location>
</feature>
<evidence type="ECO:0000313" key="9">
    <source>
        <dbReference type="EMBL" id="CAH2036066.1"/>
    </source>
</evidence>
<evidence type="ECO:0000256" key="7">
    <source>
        <dbReference type="SAM" id="Phobius"/>
    </source>
</evidence>
<keyword evidence="7" id="KW-0472">Membrane</keyword>
<protein>
    <recommendedName>
        <fullName evidence="8">Pentraxin (PTX) domain-containing protein</fullName>
    </recommendedName>
</protein>
<proteinExistence type="predicted"/>
<name>A0ABN8HRK9_9NEOP</name>
<feature type="region of interest" description="Disordered" evidence="6">
    <location>
        <begin position="226"/>
        <end position="247"/>
    </location>
</feature>
<dbReference type="PANTHER" id="PTHR19277">
    <property type="entry name" value="PENTRAXIN"/>
    <property type="match status" value="1"/>
</dbReference>
<dbReference type="SUPFAM" id="SSF49899">
    <property type="entry name" value="Concanavalin A-like lectins/glucanases"/>
    <property type="match status" value="1"/>
</dbReference>
<dbReference type="EMBL" id="OW152813">
    <property type="protein sequence ID" value="CAH2036066.1"/>
    <property type="molecule type" value="Genomic_DNA"/>
</dbReference>